<dbReference type="AlphaFoldDB" id="A0A976RQM3"/>
<dbReference type="GO" id="GO:0050131">
    <property type="term" value="F:N-methyl-L-amino-acid oxidase activity"/>
    <property type="evidence" value="ECO:0007669"/>
    <property type="project" value="UniProtKB-EC"/>
</dbReference>
<feature type="domain" description="FAD dependent oxidoreductase" evidence="5">
    <location>
        <begin position="6"/>
        <end position="355"/>
    </location>
</feature>
<dbReference type="InterPro" id="IPR045170">
    <property type="entry name" value="MTOX"/>
</dbReference>
<evidence type="ECO:0000256" key="4">
    <source>
        <dbReference type="ARBA" id="ARBA00023002"/>
    </source>
</evidence>
<dbReference type="Gene3D" id="3.30.9.10">
    <property type="entry name" value="D-Amino Acid Oxidase, subunit A, domain 2"/>
    <property type="match status" value="1"/>
</dbReference>
<dbReference type="KEGG" id="lbe:MOO44_01605"/>
<dbReference type="Pfam" id="PF01266">
    <property type="entry name" value="DAO"/>
    <property type="match status" value="1"/>
</dbReference>
<dbReference type="EC" id="1.5.3.2" evidence="6"/>
<reference evidence="6" key="1">
    <citation type="journal article" date="2022" name="Int. J. Syst. Evol. Microbiol.">
        <title>Apilactobacillus apisilvae sp. nov., Nicolia spurrieriana gen. nov. sp. nov., Bombilactobacillus folatiphilus sp. nov. and Bombilactobacillus thymidiniphilus sp. nov., four new lactic acid bacterial isolates from stingless bees Tetragonula carbonaria and Austroplebeia australis.</title>
        <authorList>
            <person name="Oliphant S.A."/>
            <person name="Watson-Haigh N.S."/>
            <person name="Sumby K.M."/>
            <person name="Gardner J."/>
            <person name="Groom S."/>
            <person name="Jiranek V."/>
        </authorList>
    </citation>
    <scope>NUCLEOTIDE SEQUENCE</scope>
    <source>
        <strain evidence="6">SGEP1_A5</strain>
    </source>
</reference>
<keyword evidence="6" id="KW-0614">Plasmid</keyword>
<dbReference type="Proteomes" id="UP000831181">
    <property type="component" value="Plasmid p1unnamed"/>
</dbReference>
<dbReference type="InterPro" id="IPR036188">
    <property type="entry name" value="FAD/NAD-bd_sf"/>
</dbReference>
<dbReference type="PANTHER" id="PTHR10961:SF7">
    <property type="entry name" value="FAD DEPENDENT OXIDOREDUCTASE DOMAIN-CONTAINING PROTEIN"/>
    <property type="match status" value="1"/>
</dbReference>
<sequence length="374" mass="41436">MGKVYDLAIIGTGSVGSAAGYYASQDGLDVLELDLARPPHDQGSHHGQTRIIRHAYGEGAKYLPLILKAQQLWESLQSQSGMDIFHQVGVLNVGPQNTEFITNVAKTAAQYHLPVDHLTAREINTRWPDWHFDNDYRGIFERDSGYLLSENAIRAYLSGAEQNGVTQDFTAKVQSVRQVEDNLVEIKTTDHTYLAHQVAVTAGTWVKELLPDLPIQPLRKVFGWFKINDAKLNESAGFSCFSVEDKTGEIYYGFPGKNGLIKIGHHNGGQPINQREARLPYGEYDSDEHDVDGLLSEHLSGTAGLDHGAACTYDLSPDEDFIIDRVPGQPNIQVITGLSGHGFKFASVLGKIVVDQSQDREVAFDLTPFRIDRF</sequence>
<dbReference type="InterPro" id="IPR006076">
    <property type="entry name" value="FAD-dep_OxRdtase"/>
</dbReference>
<gene>
    <name evidence="6" type="primary">solA</name>
    <name evidence="6" type="ORF">MOO44_01605</name>
</gene>
<dbReference type="SUPFAM" id="SSF51905">
    <property type="entry name" value="FAD/NAD(P)-binding domain"/>
    <property type="match status" value="1"/>
</dbReference>
<evidence type="ECO:0000313" key="6">
    <source>
        <dbReference type="EMBL" id="UQS86043.1"/>
    </source>
</evidence>
<dbReference type="NCBIfam" id="NF008425">
    <property type="entry name" value="PRK11259.1"/>
    <property type="match status" value="1"/>
</dbReference>
<evidence type="ECO:0000256" key="2">
    <source>
        <dbReference type="ARBA" id="ARBA00022630"/>
    </source>
</evidence>
<keyword evidence="4 6" id="KW-0560">Oxidoreductase</keyword>
<comment type="cofactor">
    <cofactor evidence="1">
        <name>FAD</name>
        <dbReference type="ChEBI" id="CHEBI:57692"/>
    </cofactor>
</comment>
<geneLocation type="plasmid" evidence="6 7">
    <name>p1unnamed</name>
</geneLocation>
<dbReference type="EMBL" id="CP093360">
    <property type="protein sequence ID" value="UQS86043.1"/>
    <property type="molecule type" value="Genomic_DNA"/>
</dbReference>
<organism evidence="6 7">
    <name type="scientific">Nicoliella spurrieriana</name>
    <dbReference type="NCBI Taxonomy" id="2925830"/>
    <lineage>
        <taxon>Bacteria</taxon>
        <taxon>Bacillati</taxon>
        <taxon>Bacillota</taxon>
        <taxon>Bacilli</taxon>
        <taxon>Lactobacillales</taxon>
        <taxon>Lactobacillaceae</taxon>
        <taxon>Nicoliella</taxon>
    </lineage>
</organism>
<accession>A0A976RQM3</accession>
<dbReference type="SUPFAM" id="SSF54373">
    <property type="entry name" value="FAD-linked reductases, C-terminal domain"/>
    <property type="match status" value="1"/>
</dbReference>
<dbReference type="GO" id="GO:0008115">
    <property type="term" value="F:sarcosine oxidase activity"/>
    <property type="evidence" value="ECO:0007669"/>
    <property type="project" value="TreeGrafter"/>
</dbReference>
<keyword evidence="7" id="KW-1185">Reference proteome</keyword>
<dbReference type="RefSeq" id="WP_260115851.1">
    <property type="nucleotide sequence ID" value="NZ_CP093360.1"/>
</dbReference>
<dbReference type="PANTHER" id="PTHR10961">
    <property type="entry name" value="PEROXISOMAL SARCOSINE OXIDASE"/>
    <property type="match status" value="1"/>
</dbReference>
<evidence type="ECO:0000256" key="1">
    <source>
        <dbReference type="ARBA" id="ARBA00001974"/>
    </source>
</evidence>
<dbReference type="Gene3D" id="3.50.50.60">
    <property type="entry name" value="FAD/NAD(P)-binding domain"/>
    <property type="match status" value="1"/>
</dbReference>
<evidence type="ECO:0000256" key="3">
    <source>
        <dbReference type="ARBA" id="ARBA00022827"/>
    </source>
</evidence>
<dbReference type="GO" id="GO:0050660">
    <property type="term" value="F:flavin adenine dinucleotide binding"/>
    <property type="evidence" value="ECO:0007669"/>
    <property type="project" value="InterPro"/>
</dbReference>
<keyword evidence="2" id="KW-0285">Flavoprotein</keyword>
<evidence type="ECO:0000259" key="5">
    <source>
        <dbReference type="Pfam" id="PF01266"/>
    </source>
</evidence>
<evidence type="ECO:0000313" key="7">
    <source>
        <dbReference type="Proteomes" id="UP000831181"/>
    </source>
</evidence>
<dbReference type="GO" id="GO:0005829">
    <property type="term" value="C:cytosol"/>
    <property type="evidence" value="ECO:0007669"/>
    <property type="project" value="TreeGrafter"/>
</dbReference>
<proteinExistence type="predicted"/>
<keyword evidence="3" id="KW-0274">FAD</keyword>
<protein>
    <submittedName>
        <fullName evidence="6">N-methyl-L-tryptophan oxidase</fullName>
        <ecNumber evidence="6">1.5.3.2</ecNumber>
    </submittedName>
</protein>
<name>A0A976RQM3_9LACO</name>